<dbReference type="SUPFAM" id="SSF64356">
    <property type="entry name" value="SNARE-like"/>
    <property type="match status" value="1"/>
</dbReference>
<keyword evidence="3" id="KW-0653">Protein transport</keyword>
<organism evidence="7 8">
    <name type="scientific">Arthroderma otae (strain ATCC MYA-4605 / CBS 113480)</name>
    <name type="common">Microsporum canis</name>
    <dbReference type="NCBI Taxonomy" id="554155"/>
    <lineage>
        <taxon>Eukaryota</taxon>
        <taxon>Fungi</taxon>
        <taxon>Dikarya</taxon>
        <taxon>Ascomycota</taxon>
        <taxon>Pezizomycotina</taxon>
        <taxon>Eurotiomycetes</taxon>
        <taxon>Eurotiomycetidae</taxon>
        <taxon>Onygenales</taxon>
        <taxon>Arthrodermataceae</taxon>
        <taxon>Microsporum</taxon>
    </lineage>
</organism>
<name>C5FEB4_ARTOC</name>
<sequence>MSAVIEALYIYDETNTPILEHVYRSRPPPATAVLSLFLAHPAPRPSLIHLPDASPPVSVFSVSHTNLLFLVPCSGEAEPLLVLEYIHRVIDVLEEFVGAPLLGTKIQNSYDVVGQLLNEMCDAGIVCNTEPNALQEAVDVPGWMGKLLSGVGLPGASQTSALSKPLSQPLASAPIVAGTNAPAIPWRRPGVRHTSNELYVDIVESLSVIFAPSGRPISALVHGTIVFTAKISGVPDLLLSLSAPGGQRSLAHKIELPVFHPCVRLARWREKPGELSFVPPDGRFILGGYEVNLLPVDPADDNPPAHMEKLFLPAIVDIKKGLGPAGSNFEVRLTLNNNFPGASSSRSGGGGGGIGGNGGMGSSTSRGSGSSTPSFLNVGTIGSNSSSPSLDDVVVTIPIPPSVRNITDIQPSRGEASFMPGSDSLEWRLPTKERDGSISGIATLKGTIQGPLHDLDDDDEIVDGVDGQSRRLGSNPLRGYYDETLAPATSYQDSGVSADDTPQPEKTDGLSPTTKQMRKKQANALLMPSSASVSFSVRGWLPSGIRVDALTVDPRRSRGLGEGVKPYKGVKYICVMKKYCSIIDLLVG</sequence>
<dbReference type="InterPro" id="IPR036168">
    <property type="entry name" value="AP2_Mu_C_sf"/>
</dbReference>
<dbReference type="InterPro" id="IPR011012">
    <property type="entry name" value="Longin-like_dom_sf"/>
</dbReference>
<feature type="domain" description="MHD" evidence="6">
    <location>
        <begin position="195"/>
        <end position="518"/>
    </location>
</feature>
<dbReference type="GO" id="GO:0006886">
    <property type="term" value="P:intracellular protein transport"/>
    <property type="evidence" value="ECO:0007669"/>
    <property type="project" value="InterPro"/>
</dbReference>
<evidence type="ECO:0000259" key="6">
    <source>
        <dbReference type="PROSITE" id="PS51072"/>
    </source>
</evidence>
<dbReference type="InterPro" id="IPR050431">
    <property type="entry name" value="Adaptor_comp_med_subunit"/>
</dbReference>
<evidence type="ECO:0000256" key="3">
    <source>
        <dbReference type="ARBA" id="ARBA00022927"/>
    </source>
</evidence>
<dbReference type="GeneID" id="9228307"/>
<dbReference type="eggNOG" id="KOG2740">
    <property type="taxonomic scope" value="Eukaryota"/>
</dbReference>
<dbReference type="Pfam" id="PF00928">
    <property type="entry name" value="Adap_comp_sub"/>
    <property type="match status" value="1"/>
</dbReference>
<proteinExistence type="predicted"/>
<dbReference type="Gene3D" id="2.60.40.1170">
    <property type="entry name" value="Mu homology domain, subdomain B"/>
    <property type="match status" value="2"/>
</dbReference>
<dbReference type="HOGENOM" id="CLU_017139_0_0_1"/>
<dbReference type="InterPro" id="IPR028565">
    <property type="entry name" value="MHD"/>
</dbReference>
<keyword evidence="2" id="KW-0813">Transport</keyword>
<feature type="region of interest" description="Disordered" evidence="5">
    <location>
        <begin position="406"/>
        <end position="425"/>
    </location>
</feature>
<feature type="compositionally biased region" description="Gly residues" evidence="5">
    <location>
        <begin position="347"/>
        <end position="361"/>
    </location>
</feature>
<feature type="compositionally biased region" description="Low complexity" evidence="5">
    <location>
        <begin position="362"/>
        <end position="371"/>
    </location>
</feature>
<protein>
    <submittedName>
        <fullName evidence="7">Adaptor complex subunit medium chain 3</fullName>
    </submittedName>
</protein>
<evidence type="ECO:0000256" key="5">
    <source>
        <dbReference type="SAM" id="MobiDB-lite"/>
    </source>
</evidence>
<dbReference type="InterPro" id="IPR018240">
    <property type="entry name" value="Clathrin_mu_CS"/>
</dbReference>
<dbReference type="AlphaFoldDB" id="C5FEB4"/>
<dbReference type="SUPFAM" id="SSF49447">
    <property type="entry name" value="Second domain of Mu2 adaptin subunit (ap50) of ap2 adaptor"/>
    <property type="match status" value="1"/>
</dbReference>
<dbReference type="CDD" id="cd14837">
    <property type="entry name" value="AP3_Mu_N"/>
    <property type="match status" value="1"/>
</dbReference>
<dbReference type="OMA" id="LNEMCDG"/>
<dbReference type="GO" id="GO:0030131">
    <property type="term" value="C:clathrin adaptor complex"/>
    <property type="evidence" value="ECO:0007669"/>
    <property type="project" value="InterPro"/>
</dbReference>
<accession>C5FEB4</accession>
<dbReference type="VEuPathDB" id="FungiDB:MCYG_01036"/>
<feature type="compositionally biased region" description="Polar residues" evidence="5">
    <location>
        <begin position="372"/>
        <end position="389"/>
    </location>
</feature>
<dbReference type="EMBL" id="DS995701">
    <property type="protein sequence ID" value="EEQ28148.1"/>
    <property type="molecule type" value="Genomic_DNA"/>
</dbReference>
<dbReference type="STRING" id="554155.C5FEB4"/>
<keyword evidence="4" id="KW-0472">Membrane</keyword>
<comment type="subcellular location">
    <subcellularLocation>
        <location evidence="1">Endomembrane system</location>
    </subcellularLocation>
</comment>
<feature type="region of interest" description="Disordered" evidence="5">
    <location>
        <begin position="341"/>
        <end position="390"/>
    </location>
</feature>
<dbReference type="Gene3D" id="3.30.450.60">
    <property type="match status" value="1"/>
</dbReference>
<evidence type="ECO:0000313" key="7">
    <source>
        <dbReference type="EMBL" id="EEQ28148.1"/>
    </source>
</evidence>
<dbReference type="RefSeq" id="XP_002850932.1">
    <property type="nucleotide sequence ID" value="XM_002850886.1"/>
</dbReference>
<dbReference type="PROSITE" id="PS00990">
    <property type="entry name" value="CLAT_ADAPTOR_M_1"/>
    <property type="match status" value="1"/>
</dbReference>
<evidence type="ECO:0000256" key="1">
    <source>
        <dbReference type="ARBA" id="ARBA00004308"/>
    </source>
</evidence>
<evidence type="ECO:0000256" key="2">
    <source>
        <dbReference type="ARBA" id="ARBA00022448"/>
    </source>
</evidence>
<dbReference type="PANTHER" id="PTHR10529">
    <property type="entry name" value="AP COMPLEX SUBUNIT MU"/>
    <property type="match status" value="1"/>
</dbReference>
<dbReference type="Proteomes" id="UP000002035">
    <property type="component" value="Unassembled WGS sequence"/>
</dbReference>
<dbReference type="GO" id="GO:0016192">
    <property type="term" value="P:vesicle-mediated transport"/>
    <property type="evidence" value="ECO:0007669"/>
    <property type="project" value="InterPro"/>
</dbReference>
<feature type="region of interest" description="Disordered" evidence="5">
    <location>
        <begin position="488"/>
        <end position="521"/>
    </location>
</feature>
<evidence type="ECO:0000256" key="4">
    <source>
        <dbReference type="ARBA" id="ARBA00023136"/>
    </source>
</evidence>
<dbReference type="PROSITE" id="PS51072">
    <property type="entry name" value="MHD"/>
    <property type="match status" value="1"/>
</dbReference>
<keyword evidence="8" id="KW-1185">Reference proteome</keyword>
<gene>
    <name evidence="7" type="ORF">MCYG_01036</name>
</gene>
<evidence type="ECO:0000313" key="8">
    <source>
        <dbReference type="Proteomes" id="UP000002035"/>
    </source>
</evidence>
<reference evidence="8" key="1">
    <citation type="journal article" date="2012" name="MBio">
        <title>Comparative genome analysis of Trichophyton rubrum and related dermatophytes reveals candidate genes involved in infection.</title>
        <authorList>
            <person name="Martinez D.A."/>
            <person name="Oliver B.G."/>
            <person name="Graeser Y."/>
            <person name="Goldberg J.M."/>
            <person name="Li W."/>
            <person name="Martinez-Rossi N.M."/>
            <person name="Monod M."/>
            <person name="Shelest E."/>
            <person name="Barton R.C."/>
            <person name="Birch E."/>
            <person name="Brakhage A.A."/>
            <person name="Chen Z."/>
            <person name="Gurr S.J."/>
            <person name="Heiman D."/>
            <person name="Heitman J."/>
            <person name="Kosti I."/>
            <person name="Rossi A."/>
            <person name="Saif S."/>
            <person name="Samalova M."/>
            <person name="Saunders C.W."/>
            <person name="Shea T."/>
            <person name="Summerbell R.C."/>
            <person name="Xu J."/>
            <person name="Young S."/>
            <person name="Zeng Q."/>
            <person name="Birren B.W."/>
            <person name="Cuomo C.A."/>
            <person name="White T.C."/>
        </authorList>
    </citation>
    <scope>NUCLEOTIDE SEQUENCE [LARGE SCALE GENOMIC DNA]</scope>
    <source>
        <strain evidence="8">ATCC MYA-4605 / CBS 113480</strain>
    </source>
</reference>
<dbReference type="GO" id="GO:0012505">
    <property type="term" value="C:endomembrane system"/>
    <property type="evidence" value="ECO:0007669"/>
    <property type="project" value="UniProtKB-SubCell"/>
</dbReference>
<dbReference type="OrthoDB" id="870at2759"/>